<keyword evidence="13" id="KW-1185">Reference proteome</keyword>
<dbReference type="GO" id="GO:0005506">
    <property type="term" value="F:iron ion binding"/>
    <property type="evidence" value="ECO:0007669"/>
    <property type="project" value="InterPro"/>
</dbReference>
<dbReference type="GO" id="GO:0004497">
    <property type="term" value="F:monooxygenase activity"/>
    <property type="evidence" value="ECO:0007669"/>
    <property type="project" value="UniProtKB-KW"/>
</dbReference>
<evidence type="ECO:0000256" key="9">
    <source>
        <dbReference type="PIRSR" id="PIRSR602401-1"/>
    </source>
</evidence>
<organism evidence="12 13">
    <name type="scientific">Collybia nuda</name>
    <dbReference type="NCBI Taxonomy" id="64659"/>
    <lineage>
        <taxon>Eukaryota</taxon>
        <taxon>Fungi</taxon>
        <taxon>Dikarya</taxon>
        <taxon>Basidiomycota</taxon>
        <taxon>Agaricomycotina</taxon>
        <taxon>Agaricomycetes</taxon>
        <taxon>Agaricomycetidae</taxon>
        <taxon>Agaricales</taxon>
        <taxon>Tricholomatineae</taxon>
        <taxon>Clitocybaceae</taxon>
        <taxon>Collybia</taxon>
    </lineage>
</organism>
<accession>A0A9P6CC15</accession>
<comment type="cofactor">
    <cofactor evidence="1 9">
        <name>heme</name>
        <dbReference type="ChEBI" id="CHEBI:30413"/>
    </cofactor>
</comment>
<dbReference type="AlphaFoldDB" id="A0A9P6CC15"/>
<feature type="signal peptide" evidence="11">
    <location>
        <begin position="1"/>
        <end position="24"/>
    </location>
</feature>
<dbReference type="GO" id="GO:0016705">
    <property type="term" value="F:oxidoreductase activity, acting on paired donors, with incorporation or reduction of molecular oxygen"/>
    <property type="evidence" value="ECO:0007669"/>
    <property type="project" value="InterPro"/>
</dbReference>
<evidence type="ECO:0000256" key="3">
    <source>
        <dbReference type="ARBA" id="ARBA00010617"/>
    </source>
</evidence>
<evidence type="ECO:0000256" key="7">
    <source>
        <dbReference type="ARBA" id="ARBA00023004"/>
    </source>
</evidence>
<dbReference type="InterPro" id="IPR050364">
    <property type="entry name" value="Cytochrome_P450_fung"/>
</dbReference>
<dbReference type="GO" id="GO:0020037">
    <property type="term" value="F:heme binding"/>
    <property type="evidence" value="ECO:0007669"/>
    <property type="project" value="InterPro"/>
</dbReference>
<feature type="binding site" description="axial binding residue" evidence="9">
    <location>
        <position position="439"/>
    </location>
    <ligand>
        <name>heme</name>
        <dbReference type="ChEBI" id="CHEBI:30413"/>
    </ligand>
    <ligandPart>
        <name>Fe</name>
        <dbReference type="ChEBI" id="CHEBI:18248"/>
    </ligandPart>
</feature>
<evidence type="ECO:0000256" key="10">
    <source>
        <dbReference type="RuleBase" id="RU000461"/>
    </source>
</evidence>
<dbReference type="Pfam" id="PF00067">
    <property type="entry name" value="p450"/>
    <property type="match status" value="1"/>
</dbReference>
<dbReference type="OrthoDB" id="2789670at2759"/>
<keyword evidence="11" id="KW-0732">Signal</keyword>
<evidence type="ECO:0000313" key="13">
    <source>
        <dbReference type="Proteomes" id="UP000807353"/>
    </source>
</evidence>
<keyword evidence="8 10" id="KW-0503">Monooxygenase</keyword>
<proteinExistence type="inferred from homology"/>
<dbReference type="PANTHER" id="PTHR46300:SF5">
    <property type="entry name" value="CYTOCHROME P450"/>
    <property type="match status" value="1"/>
</dbReference>
<dbReference type="PRINTS" id="PR00463">
    <property type="entry name" value="EP450I"/>
</dbReference>
<protein>
    <submittedName>
        <fullName evidence="12">Cytochrome P450</fullName>
    </submittedName>
</protein>
<sequence>MISYTHLLLIGFLALILLVWRGCSKKTLSFPPGPPAYPIIGHLHCMPSRDQEEIFCQWAQKYGDVIHLRVPGRSIVVLNSDKAATDLLEKRGSIYSCRPQFTVLSIMGWGQTLAFLPYGKRFLRHRKIISQPLGRHESTRCHPSQLKEARVLLRTFMQKPGGGYEAALHRFATGVVVHMSFGHKITSDNDLYLRLARDSTFATDNSGTPGNTVIDLLPTLQYFPDWFPGTYYAGWARSWNPTVKKIHDHPYETIMSERAEGKSNISIVGREIEKMLQDGNGAEDAERVSDIKGSGAILFAAGVDSVSATLTLFLLLMLLHPDCQRKAQEEIDLVLKGERLPNFYDRTALPYVGALVQEILRWHPTVPLGLPHRLLEDDVYRGMFIPKGSIVFANARGVSLDENVYHDPHRFHPERFLPGPAGLGEPFLNAAFGYGRRECPGRHVAETSLWIAVVSILAVFSIESTVPPKMEFSVGLAHRPVQFECTFRDRLRRGQELILDDE</sequence>
<dbReference type="Proteomes" id="UP000807353">
    <property type="component" value="Unassembled WGS sequence"/>
</dbReference>
<evidence type="ECO:0000256" key="8">
    <source>
        <dbReference type="ARBA" id="ARBA00023033"/>
    </source>
</evidence>
<comment type="pathway">
    <text evidence="2">Secondary metabolite biosynthesis.</text>
</comment>
<evidence type="ECO:0000256" key="1">
    <source>
        <dbReference type="ARBA" id="ARBA00001971"/>
    </source>
</evidence>
<evidence type="ECO:0000256" key="6">
    <source>
        <dbReference type="ARBA" id="ARBA00023002"/>
    </source>
</evidence>
<reference evidence="12" key="1">
    <citation type="submission" date="2020-11" db="EMBL/GenBank/DDBJ databases">
        <authorList>
            <consortium name="DOE Joint Genome Institute"/>
            <person name="Ahrendt S."/>
            <person name="Riley R."/>
            <person name="Andreopoulos W."/>
            <person name="Labutti K."/>
            <person name="Pangilinan J."/>
            <person name="Ruiz-Duenas F.J."/>
            <person name="Barrasa J.M."/>
            <person name="Sanchez-Garcia M."/>
            <person name="Camarero S."/>
            <person name="Miyauchi S."/>
            <person name="Serrano A."/>
            <person name="Linde D."/>
            <person name="Babiker R."/>
            <person name="Drula E."/>
            <person name="Ayuso-Fernandez I."/>
            <person name="Pacheco R."/>
            <person name="Padilla G."/>
            <person name="Ferreira P."/>
            <person name="Barriuso J."/>
            <person name="Kellner H."/>
            <person name="Castanera R."/>
            <person name="Alfaro M."/>
            <person name="Ramirez L."/>
            <person name="Pisabarro A.G."/>
            <person name="Kuo A."/>
            <person name="Tritt A."/>
            <person name="Lipzen A."/>
            <person name="He G."/>
            <person name="Yan M."/>
            <person name="Ng V."/>
            <person name="Cullen D."/>
            <person name="Martin F."/>
            <person name="Rosso M.-N."/>
            <person name="Henrissat B."/>
            <person name="Hibbett D."/>
            <person name="Martinez A.T."/>
            <person name="Grigoriev I.V."/>
        </authorList>
    </citation>
    <scope>NUCLEOTIDE SEQUENCE</scope>
    <source>
        <strain evidence="12">CBS 247.69</strain>
    </source>
</reference>
<name>A0A9P6CC15_9AGAR</name>
<keyword evidence="4 9" id="KW-0349">Heme</keyword>
<evidence type="ECO:0000256" key="4">
    <source>
        <dbReference type="ARBA" id="ARBA00022617"/>
    </source>
</evidence>
<dbReference type="PRINTS" id="PR00385">
    <property type="entry name" value="P450"/>
</dbReference>
<dbReference type="InterPro" id="IPR001128">
    <property type="entry name" value="Cyt_P450"/>
</dbReference>
<evidence type="ECO:0000313" key="12">
    <source>
        <dbReference type="EMBL" id="KAF9456640.1"/>
    </source>
</evidence>
<evidence type="ECO:0000256" key="2">
    <source>
        <dbReference type="ARBA" id="ARBA00005179"/>
    </source>
</evidence>
<dbReference type="InterPro" id="IPR017972">
    <property type="entry name" value="Cyt_P450_CS"/>
</dbReference>
<keyword evidence="6 10" id="KW-0560">Oxidoreductase</keyword>
<dbReference type="InterPro" id="IPR002401">
    <property type="entry name" value="Cyt_P450_E_grp-I"/>
</dbReference>
<dbReference type="InterPro" id="IPR036396">
    <property type="entry name" value="Cyt_P450_sf"/>
</dbReference>
<dbReference type="SUPFAM" id="SSF48264">
    <property type="entry name" value="Cytochrome P450"/>
    <property type="match status" value="1"/>
</dbReference>
<feature type="chain" id="PRO_5040253796" evidence="11">
    <location>
        <begin position="25"/>
        <end position="502"/>
    </location>
</feature>
<keyword evidence="7 9" id="KW-0408">Iron</keyword>
<comment type="caution">
    <text evidence="12">The sequence shown here is derived from an EMBL/GenBank/DDBJ whole genome shotgun (WGS) entry which is preliminary data.</text>
</comment>
<dbReference type="CDD" id="cd11065">
    <property type="entry name" value="CYP64-like"/>
    <property type="match status" value="1"/>
</dbReference>
<dbReference type="PANTHER" id="PTHR46300">
    <property type="entry name" value="P450, PUTATIVE (EUROFUNG)-RELATED-RELATED"/>
    <property type="match status" value="1"/>
</dbReference>
<dbReference type="Gene3D" id="1.10.630.10">
    <property type="entry name" value="Cytochrome P450"/>
    <property type="match status" value="1"/>
</dbReference>
<evidence type="ECO:0000256" key="5">
    <source>
        <dbReference type="ARBA" id="ARBA00022723"/>
    </source>
</evidence>
<keyword evidence="5 9" id="KW-0479">Metal-binding</keyword>
<dbReference type="EMBL" id="MU150411">
    <property type="protein sequence ID" value="KAF9456640.1"/>
    <property type="molecule type" value="Genomic_DNA"/>
</dbReference>
<gene>
    <name evidence="12" type="ORF">BDZ94DRAFT_1292765</name>
</gene>
<comment type="similarity">
    <text evidence="3 10">Belongs to the cytochrome P450 family.</text>
</comment>
<evidence type="ECO:0000256" key="11">
    <source>
        <dbReference type="SAM" id="SignalP"/>
    </source>
</evidence>
<dbReference type="PROSITE" id="PS00086">
    <property type="entry name" value="CYTOCHROME_P450"/>
    <property type="match status" value="1"/>
</dbReference>